<reference evidence="1 2" key="1">
    <citation type="submission" date="2016-04" db="EMBL/GenBank/DDBJ databases">
        <authorList>
            <person name="Chen L."/>
            <person name="Zhuang W."/>
            <person name="Wang G."/>
        </authorList>
    </citation>
    <scope>NUCLEOTIDE SEQUENCE [LARGE SCALE GENOMIC DNA]</scope>
    <source>
        <strain evidence="2">GR20</strain>
    </source>
</reference>
<protein>
    <submittedName>
        <fullName evidence="1">Uncharacterized protein</fullName>
    </submittedName>
</protein>
<gene>
    <name evidence="1" type="ORF">A4D02_00200</name>
</gene>
<dbReference type="Proteomes" id="UP000192277">
    <property type="component" value="Unassembled WGS sequence"/>
</dbReference>
<proteinExistence type="predicted"/>
<sequence>MKRVRIILTFIYCRAGDLVKISRRILDSMKGNAQFPNPTPALTDVEKKLEEYLVSLSDAGGRDREKVAIKDNKQAELRQLLTELAHYVTQTCKGDKAMLLSSGFDINAEKSSSQNAPQKLQAEMAIPGQVTTRVKRVTKARAYVHQITADPLTPQSVWTSETTLKPEHTFTGLASASKVWLRVIVIDRSGKQIVWEPVVRIVQ</sequence>
<accession>A0ABX3P713</accession>
<comment type="caution">
    <text evidence="1">The sequence shown here is derived from an EMBL/GenBank/DDBJ whole genome shotgun (WGS) entry which is preliminary data.</text>
</comment>
<evidence type="ECO:0000313" key="2">
    <source>
        <dbReference type="Proteomes" id="UP000192277"/>
    </source>
</evidence>
<keyword evidence="2" id="KW-1185">Reference proteome</keyword>
<name>A0ABX3P713_9BACT</name>
<dbReference type="EMBL" id="LWBO01000001">
    <property type="protein sequence ID" value="OQP54785.1"/>
    <property type="molecule type" value="Genomic_DNA"/>
</dbReference>
<evidence type="ECO:0000313" key="1">
    <source>
        <dbReference type="EMBL" id="OQP54785.1"/>
    </source>
</evidence>
<dbReference type="RefSeq" id="WP_014222318.1">
    <property type="nucleotide sequence ID" value="NZ_LWBO01000001.1"/>
</dbReference>
<organism evidence="1 2">
    <name type="scientific">Niastella koreensis</name>
    <dbReference type="NCBI Taxonomy" id="354356"/>
    <lineage>
        <taxon>Bacteria</taxon>
        <taxon>Pseudomonadati</taxon>
        <taxon>Bacteroidota</taxon>
        <taxon>Chitinophagia</taxon>
        <taxon>Chitinophagales</taxon>
        <taxon>Chitinophagaceae</taxon>
        <taxon>Niastella</taxon>
    </lineage>
</organism>